<sequence length="267" mass="29024">MELNKMVTARKLKSKKSTGEKFTSLVLYDHTFCQSAANAAVDVVVVGDSVSMLLFGHDTTVKTTMDMMVYHTQAVAGAAKDMLVIADLPYMSYSDGEEALQNAKRLMQAGAGMVKVEGGDAWVADIVRHLVERGVPVCGHIGLTPQYFHQIGAHRVMGRSERECQDIMNAARRLDAAGVEMLVLECIPETLGREVTESVTALTLGAGAGRDCDGQVMNVYDLIGLTGAHIKFSKDYLRECGSIPAAMAQFVCEVRNRAFPSDEHVYT</sequence>
<keyword evidence="8" id="KW-1185">Reference proteome</keyword>
<feature type="binding site" evidence="6">
    <location>
        <position position="87"/>
    </location>
    <ligand>
        <name>Mg(2+)</name>
        <dbReference type="ChEBI" id="CHEBI:18420"/>
    </ligand>
</feature>
<dbReference type="SUPFAM" id="SSF51621">
    <property type="entry name" value="Phosphoenolpyruvate/pyruvate domain"/>
    <property type="match status" value="1"/>
</dbReference>
<dbReference type="GO" id="GO:0003864">
    <property type="term" value="F:3-methyl-2-oxobutanoate hydroxymethyltransferase activity"/>
    <property type="evidence" value="ECO:0007669"/>
    <property type="project" value="UniProtKB-EC"/>
</dbReference>
<proteinExistence type="inferred from homology"/>
<dbReference type="PANTHER" id="PTHR20881">
    <property type="entry name" value="3-METHYL-2-OXOBUTANOATE HYDROXYMETHYLTRANSFERASE"/>
    <property type="match status" value="1"/>
</dbReference>
<comment type="pathway">
    <text evidence="6">Cofactor biosynthesis; (R)-pantothenate biosynthesis; (R)-pantoate from 3-methyl-2-oxobutanoate: step 1/2.</text>
</comment>
<feature type="binding site" evidence="6">
    <location>
        <position position="48"/>
    </location>
    <ligand>
        <name>Mg(2+)</name>
        <dbReference type="ChEBI" id="CHEBI:18420"/>
    </ligand>
</feature>
<dbReference type="EC" id="2.1.2.11" evidence="6"/>
<gene>
    <name evidence="6 7" type="primary">panB</name>
    <name evidence="7" type="ORF">ISP19_08950</name>
</gene>
<comment type="catalytic activity">
    <reaction evidence="6">
        <text>(6R)-5,10-methylene-5,6,7,8-tetrahydrofolate + 3-methyl-2-oxobutanoate + H2O = 2-dehydropantoate + (6S)-5,6,7,8-tetrahydrofolate</text>
        <dbReference type="Rhea" id="RHEA:11824"/>
        <dbReference type="ChEBI" id="CHEBI:11561"/>
        <dbReference type="ChEBI" id="CHEBI:11851"/>
        <dbReference type="ChEBI" id="CHEBI:15377"/>
        <dbReference type="ChEBI" id="CHEBI:15636"/>
        <dbReference type="ChEBI" id="CHEBI:57453"/>
        <dbReference type="EC" id="2.1.2.11"/>
    </reaction>
</comment>
<dbReference type="HAMAP" id="MF_00156">
    <property type="entry name" value="PanB"/>
    <property type="match status" value="1"/>
</dbReference>
<feature type="active site" description="Proton acceptor" evidence="6">
    <location>
        <position position="185"/>
    </location>
</feature>
<dbReference type="InterPro" id="IPR003700">
    <property type="entry name" value="Pantoate_hydroxy_MeTrfase"/>
</dbReference>
<dbReference type="NCBIfam" id="TIGR00222">
    <property type="entry name" value="panB"/>
    <property type="match status" value="1"/>
</dbReference>
<keyword evidence="6" id="KW-0460">Magnesium</keyword>
<dbReference type="Gene3D" id="3.20.20.60">
    <property type="entry name" value="Phosphoenolpyruvate-binding domains"/>
    <property type="match status" value="1"/>
</dbReference>
<feature type="binding site" evidence="6">
    <location>
        <position position="115"/>
    </location>
    <ligand>
        <name>3-methyl-2-oxobutanoate</name>
        <dbReference type="ChEBI" id="CHEBI:11851"/>
    </ligand>
</feature>
<dbReference type="EMBL" id="JADIKE010000034">
    <property type="protein sequence ID" value="MBM7125506.1"/>
    <property type="molecule type" value="Genomic_DNA"/>
</dbReference>
<evidence type="ECO:0000256" key="3">
    <source>
        <dbReference type="ARBA" id="ARBA00022655"/>
    </source>
</evidence>
<dbReference type="Pfam" id="PF02548">
    <property type="entry name" value="Pantoate_transf"/>
    <property type="match status" value="1"/>
</dbReference>
<feature type="binding site" evidence="6">
    <location>
        <position position="87"/>
    </location>
    <ligand>
        <name>3-methyl-2-oxobutanoate</name>
        <dbReference type="ChEBI" id="CHEBI:11851"/>
    </ligand>
</feature>
<comment type="subunit">
    <text evidence="2 6">Homodecamer; pentamer of dimers.</text>
</comment>
<evidence type="ECO:0000256" key="1">
    <source>
        <dbReference type="ARBA" id="ARBA00008676"/>
    </source>
</evidence>
<evidence type="ECO:0000256" key="2">
    <source>
        <dbReference type="ARBA" id="ARBA00011424"/>
    </source>
</evidence>
<keyword evidence="6" id="KW-0963">Cytoplasm</keyword>
<dbReference type="PIRSF" id="PIRSF000388">
    <property type="entry name" value="Pantoate_hydroxy_MeTrfase"/>
    <property type="match status" value="1"/>
</dbReference>
<protein>
    <recommendedName>
        <fullName evidence="6">3-methyl-2-oxobutanoate hydroxymethyltransferase</fullName>
        <ecNumber evidence="6">2.1.2.11</ecNumber>
    </recommendedName>
    <alternativeName>
        <fullName evidence="6">Ketopantoate hydroxymethyltransferase</fullName>
        <shortName evidence="6">KPHMT</shortName>
    </alternativeName>
</protein>
<keyword evidence="3 6" id="KW-0566">Pantothenate biosynthesis</keyword>
<comment type="subcellular location">
    <subcellularLocation>
        <location evidence="6">Cytoplasm</location>
    </subcellularLocation>
</comment>
<evidence type="ECO:0000313" key="8">
    <source>
        <dbReference type="Proteomes" id="UP001430149"/>
    </source>
</evidence>
<comment type="function">
    <text evidence="6">Catalyzes the reversible reaction in which hydroxymethyl group from 5,10-methylenetetrahydrofolate is transferred onto alpha-ketoisovalerate to form ketopantoate.</text>
</comment>
<name>A0ABS2K2Y0_9GAMM</name>
<comment type="similarity">
    <text evidence="1 6">Belongs to the PanB family.</text>
</comment>
<keyword evidence="4 6" id="KW-0808">Transferase</keyword>
<dbReference type="PANTHER" id="PTHR20881:SF0">
    <property type="entry name" value="3-METHYL-2-OXOBUTANOATE HYDROXYMETHYLTRANSFERASE"/>
    <property type="match status" value="1"/>
</dbReference>
<dbReference type="InterPro" id="IPR040442">
    <property type="entry name" value="Pyrv_kinase-like_dom_sf"/>
</dbReference>
<dbReference type="NCBIfam" id="NF001452">
    <property type="entry name" value="PRK00311.1"/>
    <property type="match status" value="1"/>
</dbReference>
<dbReference type="Proteomes" id="UP001430149">
    <property type="component" value="Unassembled WGS sequence"/>
</dbReference>
<dbReference type="InterPro" id="IPR015813">
    <property type="entry name" value="Pyrv/PenolPyrv_kinase-like_dom"/>
</dbReference>
<reference evidence="7" key="1">
    <citation type="submission" date="2020-10" db="EMBL/GenBank/DDBJ databases">
        <title>Phylogeny of dyella-like bacteria.</title>
        <authorList>
            <person name="Fu J."/>
        </authorList>
    </citation>
    <scope>NUCLEOTIDE SEQUENCE</scope>
    <source>
        <strain evidence="7">DHOC52</strain>
    </source>
</reference>
<evidence type="ECO:0000256" key="4">
    <source>
        <dbReference type="ARBA" id="ARBA00022679"/>
    </source>
</evidence>
<feature type="binding site" evidence="6">
    <location>
        <begin position="48"/>
        <end position="49"/>
    </location>
    <ligand>
        <name>3-methyl-2-oxobutanoate</name>
        <dbReference type="ChEBI" id="CHEBI:11851"/>
    </ligand>
</feature>
<evidence type="ECO:0000256" key="5">
    <source>
        <dbReference type="ARBA" id="ARBA00022723"/>
    </source>
</evidence>
<comment type="caution">
    <text evidence="7">The sequence shown here is derived from an EMBL/GenBank/DDBJ whole genome shotgun (WGS) entry which is preliminary data.</text>
</comment>
<comment type="cofactor">
    <cofactor evidence="6">
        <name>Mg(2+)</name>
        <dbReference type="ChEBI" id="CHEBI:18420"/>
    </cofactor>
    <text evidence="6">Binds 1 Mg(2+) ion per subunit.</text>
</comment>
<evidence type="ECO:0000256" key="6">
    <source>
        <dbReference type="HAMAP-Rule" id="MF_00156"/>
    </source>
</evidence>
<feature type="binding site" evidence="6">
    <location>
        <position position="117"/>
    </location>
    <ligand>
        <name>Mg(2+)</name>
        <dbReference type="ChEBI" id="CHEBI:18420"/>
    </ligand>
</feature>
<accession>A0ABS2K2Y0</accession>
<evidence type="ECO:0000313" key="7">
    <source>
        <dbReference type="EMBL" id="MBM7125506.1"/>
    </source>
</evidence>
<organism evidence="7 8">
    <name type="scientific">Dyella flava</name>
    <dbReference type="NCBI Taxonomy" id="1920170"/>
    <lineage>
        <taxon>Bacteria</taxon>
        <taxon>Pseudomonadati</taxon>
        <taxon>Pseudomonadota</taxon>
        <taxon>Gammaproteobacteria</taxon>
        <taxon>Lysobacterales</taxon>
        <taxon>Rhodanobacteraceae</taxon>
        <taxon>Dyella</taxon>
    </lineage>
</organism>
<keyword evidence="5 6" id="KW-0479">Metal-binding</keyword>
<dbReference type="RefSeq" id="WP_204681025.1">
    <property type="nucleotide sequence ID" value="NZ_BSNR01000015.1"/>
</dbReference>